<protein>
    <submittedName>
        <fullName evidence="2">Uncharacterized protein</fullName>
    </submittedName>
</protein>
<dbReference type="Proteomes" id="UP001501237">
    <property type="component" value="Unassembled WGS sequence"/>
</dbReference>
<dbReference type="EMBL" id="BAAAUV010000009">
    <property type="protein sequence ID" value="GAA3217287.1"/>
    <property type="molecule type" value="Genomic_DNA"/>
</dbReference>
<reference evidence="3" key="1">
    <citation type="journal article" date="2019" name="Int. J. Syst. Evol. Microbiol.">
        <title>The Global Catalogue of Microorganisms (GCM) 10K type strain sequencing project: providing services to taxonomists for standard genome sequencing and annotation.</title>
        <authorList>
            <consortium name="The Broad Institute Genomics Platform"/>
            <consortium name="The Broad Institute Genome Sequencing Center for Infectious Disease"/>
            <person name="Wu L."/>
            <person name="Ma J."/>
        </authorList>
    </citation>
    <scope>NUCLEOTIDE SEQUENCE [LARGE SCALE GENOMIC DNA]</scope>
    <source>
        <strain evidence="3">JCM 9377</strain>
    </source>
</reference>
<comment type="caution">
    <text evidence="2">The sequence shown here is derived from an EMBL/GenBank/DDBJ whole genome shotgun (WGS) entry which is preliminary data.</text>
</comment>
<evidence type="ECO:0000313" key="2">
    <source>
        <dbReference type="EMBL" id="GAA3217287.1"/>
    </source>
</evidence>
<feature type="region of interest" description="Disordered" evidence="1">
    <location>
        <begin position="1"/>
        <end position="33"/>
    </location>
</feature>
<organism evidence="2 3">
    <name type="scientific">Actinocorallia longicatena</name>
    <dbReference type="NCBI Taxonomy" id="111803"/>
    <lineage>
        <taxon>Bacteria</taxon>
        <taxon>Bacillati</taxon>
        <taxon>Actinomycetota</taxon>
        <taxon>Actinomycetes</taxon>
        <taxon>Streptosporangiales</taxon>
        <taxon>Thermomonosporaceae</taxon>
        <taxon>Actinocorallia</taxon>
    </lineage>
</organism>
<accession>A0ABP6QCD6</accession>
<gene>
    <name evidence="2" type="ORF">GCM10010468_39900</name>
</gene>
<evidence type="ECO:0000256" key="1">
    <source>
        <dbReference type="SAM" id="MobiDB-lite"/>
    </source>
</evidence>
<dbReference type="RefSeq" id="WP_344830332.1">
    <property type="nucleotide sequence ID" value="NZ_BAAAUV010000009.1"/>
</dbReference>
<sequence>MAGGAQAAEVRQAGGHRDSDGDPNERAIPCSPKSVRIDRMIADLRRSRAVLDEAIETASGS</sequence>
<proteinExistence type="predicted"/>
<feature type="compositionally biased region" description="Basic and acidic residues" evidence="1">
    <location>
        <begin position="15"/>
        <end position="25"/>
    </location>
</feature>
<evidence type="ECO:0000313" key="3">
    <source>
        <dbReference type="Proteomes" id="UP001501237"/>
    </source>
</evidence>
<keyword evidence="3" id="KW-1185">Reference proteome</keyword>
<name>A0ABP6QCD6_9ACTN</name>